<evidence type="ECO:0000313" key="1">
    <source>
        <dbReference type="EMBL" id="MCA9382052.1"/>
    </source>
</evidence>
<dbReference type="EMBL" id="JAGQLG010000050">
    <property type="protein sequence ID" value="MCA9382052.1"/>
    <property type="molecule type" value="Genomic_DNA"/>
</dbReference>
<reference evidence="1" key="1">
    <citation type="submission" date="2020-04" db="EMBL/GenBank/DDBJ databases">
        <authorList>
            <person name="Zhang T."/>
        </authorList>
    </citation>
    <scope>NUCLEOTIDE SEQUENCE</scope>
    <source>
        <strain evidence="1">HKST-UBA10</strain>
    </source>
</reference>
<gene>
    <name evidence="1" type="ORF">KC660_01440</name>
</gene>
<evidence type="ECO:0000313" key="2">
    <source>
        <dbReference type="Proteomes" id="UP000782843"/>
    </source>
</evidence>
<name>A0A955L377_9BACT</name>
<accession>A0A955L377</accession>
<proteinExistence type="predicted"/>
<sequence>MSSEQPRLPQNLNTRFFGPSGSMKIGSTNKGGCKIILSGSPTFQCHEDAYLAATDFILTVCCKCPVKINGNCLPEVKTVNRLSYLDRFRQNIALLAGELSYLVGGQSHFIATPSWEAQIHGIHSMSLTIDYSGAKCFRLEPKDVVRKLNR</sequence>
<reference evidence="1" key="2">
    <citation type="journal article" date="2021" name="Microbiome">
        <title>Successional dynamics and alternative stable states in a saline activated sludge microbial community over 9 years.</title>
        <authorList>
            <person name="Wang Y."/>
            <person name="Ye J."/>
            <person name="Ju F."/>
            <person name="Liu L."/>
            <person name="Boyd J.A."/>
            <person name="Deng Y."/>
            <person name="Parks D.H."/>
            <person name="Jiang X."/>
            <person name="Yin X."/>
            <person name="Woodcroft B.J."/>
            <person name="Tyson G.W."/>
            <person name="Hugenholtz P."/>
            <person name="Polz M.F."/>
            <person name="Zhang T."/>
        </authorList>
    </citation>
    <scope>NUCLEOTIDE SEQUENCE</scope>
    <source>
        <strain evidence="1">HKST-UBA10</strain>
    </source>
</reference>
<dbReference type="Proteomes" id="UP000782843">
    <property type="component" value="Unassembled WGS sequence"/>
</dbReference>
<organism evidence="1 2">
    <name type="scientific">Candidatus Dojkabacteria bacterium</name>
    <dbReference type="NCBI Taxonomy" id="2099670"/>
    <lineage>
        <taxon>Bacteria</taxon>
        <taxon>Candidatus Dojkabacteria</taxon>
    </lineage>
</organism>
<protein>
    <submittedName>
        <fullName evidence="1">Uncharacterized protein</fullName>
    </submittedName>
</protein>
<comment type="caution">
    <text evidence="1">The sequence shown here is derived from an EMBL/GenBank/DDBJ whole genome shotgun (WGS) entry which is preliminary data.</text>
</comment>
<dbReference type="AlphaFoldDB" id="A0A955L377"/>